<feature type="region of interest" description="Disordered" evidence="4">
    <location>
        <begin position="1"/>
        <end position="39"/>
    </location>
</feature>
<protein>
    <recommendedName>
        <fullName evidence="3">Exocyst subunit Exo70 family protein</fullName>
    </recommendedName>
</protein>
<evidence type="ECO:0000313" key="7">
    <source>
        <dbReference type="Proteomes" id="UP000652761"/>
    </source>
</evidence>
<comment type="function">
    <text evidence="3">Component of the exocyst complex.</text>
</comment>
<dbReference type="GO" id="GO:0015031">
    <property type="term" value="P:protein transport"/>
    <property type="evidence" value="ECO:0007669"/>
    <property type="project" value="UniProtKB-KW"/>
</dbReference>
<sequence length="654" mass="72618">MTRKGMRSICYHPSPSHDDGGPSRRRQASPAPSSASPRHTISTALMEGNISNAEEIITKWDPQGTSFASITSIFYESRAEARQFLRAVVDLQRAMRFFMADSPVSRSALLVCAQSLMQAAMRRLQKEFYQILSANRDRLDPDSVSTSTRSSLSLGSNYSVSDLEEEEIRRATECIGEVERVSNLAMADLLSIADCMISCGYGKECVDIYKTIRRSIVDEGLYKLGFEKITPQHVQKLDWEILDIRIRSWLGASKVVIRTLFSGERALCDHVFASSDTIRQTCFAEISKEPAVNFFAFPELVASKMKLSPERVFRILDLHGSITEVWPEIEAVFSSESISAVRSQATSSLLKLGEVVRCLLADFESAIQKENSKAAVPGGALHPLTRYVMNYVAFLADYSDVLDGIYADYPFHIPTPLPESFFHAPTSTSAPSSPSFRGGDYLTTSTTSVRIAWLVLVLLCKLDSKAEVYREVALAYLFLANNLRYVANKVQGCKLLELLGDVWAARQEAKARGYASSYERLAWSKVLAAIPQDRAAMANMDAQAAREQMRRFNEAFEGAYRGQAKWVVPDGRFREELKLSIARKLVPAYRAFYDSCRPLLREESGSRPAVVRFAPEDLGNRLSDLFNGAGSTALPVSVSVSTGTGSSKTSRRSK</sequence>
<evidence type="ECO:0000256" key="2">
    <source>
        <dbReference type="ARBA" id="ARBA00022448"/>
    </source>
</evidence>
<comment type="similarity">
    <text evidence="1 3">Belongs to the EXO70 family.</text>
</comment>
<gene>
    <name evidence="6" type="ORF">Taro_056124</name>
</gene>
<dbReference type="Pfam" id="PF03081">
    <property type="entry name" value="Exo70_C"/>
    <property type="match status" value="1"/>
</dbReference>
<keyword evidence="2 3" id="KW-0813">Transport</keyword>
<dbReference type="InterPro" id="IPR004140">
    <property type="entry name" value="Exo70"/>
</dbReference>
<keyword evidence="3" id="KW-0268">Exocytosis</keyword>
<dbReference type="Pfam" id="PF20669">
    <property type="entry name" value="Exo70_N"/>
    <property type="match status" value="1"/>
</dbReference>
<feature type="domain" description="Exocyst complex subunit Exo70 C-terminal" evidence="5">
    <location>
        <begin position="248"/>
        <end position="624"/>
    </location>
</feature>
<dbReference type="InterPro" id="IPR016159">
    <property type="entry name" value="Cullin_repeat-like_dom_sf"/>
</dbReference>
<dbReference type="Gene3D" id="1.20.1280.170">
    <property type="entry name" value="Exocyst complex component Exo70"/>
    <property type="match status" value="1"/>
</dbReference>
<evidence type="ECO:0000256" key="1">
    <source>
        <dbReference type="ARBA" id="ARBA00006756"/>
    </source>
</evidence>
<evidence type="ECO:0000256" key="3">
    <source>
        <dbReference type="RuleBase" id="RU365026"/>
    </source>
</evidence>
<dbReference type="GO" id="GO:0005546">
    <property type="term" value="F:phosphatidylinositol-4,5-bisphosphate binding"/>
    <property type="evidence" value="ECO:0007669"/>
    <property type="project" value="InterPro"/>
</dbReference>
<dbReference type="GO" id="GO:0000145">
    <property type="term" value="C:exocyst"/>
    <property type="evidence" value="ECO:0007669"/>
    <property type="project" value="InterPro"/>
</dbReference>
<dbReference type="PANTHER" id="PTHR12542:SF17">
    <property type="entry name" value="EXOCYST SUBUNIT EXO70 FAMILY PROTEIN"/>
    <property type="match status" value="1"/>
</dbReference>
<dbReference type="InterPro" id="IPR046364">
    <property type="entry name" value="Exo70_C"/>
</dbReference>
<reference evidence="6" key="1">
    <citation type="submission" date="2017-07" db="EMBL/GenBank/DDBJ databases">
        <title>Taro Niue Genome Assembly and Annotation.</title>
        <authorList>
            <person name="Atibalentja N."/>
            <person name="Keating K."/>
            <person name="Fields C.J."/>
        </authorList>
    </citation>
    <scope>NUCLEOTIDE SEQUENCE</scope>
    <source>
        <strain evidence="6">Niue_2</strain>
        <tissue evidence="6">Leaf</tissue>
    </source>
</reference>
<accession>A0A843XVA1</accession>
<dbReference type="GO" id="GO:0006887">
    <property type="term" value="P:exocytosis"/>
    <property type="evidence" value="ECO:0007669"/>
    <property type="project" value="UniProtKB-KW"/>
</dbReference>
<dbReference type="SUPFAM" id="SSF74788">
    <property type="entry name" value="Cullin repeat-like"/>
    <property type="match status" value="1"/>
</dbReference>
<organism evidence="6 7">
    <name type="scientific">Colocasia esculenta</name>
    <name type="common">Wild taro</name>
    <name type="synonym">Arum esculentum</name>
    <dbReference type="NCBI Taxonomy" id="4460"/>
    <lineage>
        <taxon>Eukaryota</taxon>
        <taxon>Viridiplantae</taxon>
        <taxon>Streptophyta</taxon>
        <taxon>Embryophyta</taxon>
        <taxon>Tracheophyta</taxon>
        <taxon>Spermatophyta</taxon>
        <taxon>Magnoliopsida</taxon>
        <taxon>Liliopsida</taxon>
        <taxon>Araceae</taxon>
        <taxon>Aroideae</taxon>
        <taxon>Colocasieae</taxon>
        <taxon>Colocasia</taxon>
    </lineage>
</organism>
<dbReference type="EMBL" id="NMUH01014883">
    <property type="protein sequence ID" value="MQM23063.1"/>
    <property type="molecule type" value="Genomic_DNA"/>
</dbReference>
<feature type="compositionally biased region" description="Low complexity" evidence="4">
    <location>
        <begin position="28"/>
        <end position="38"/>
    </location>
</feature>
<dbReference type="Proteomes" id="UP000652761">
    <property type="component" value="Unassembled WGS sequence"/>
</dbReference>
<proteinExistence type="inferred from homology"/>
<evidence type="ECO:0000259" key="5">
    <source>
        <dbReference type="Pfam" id="PF03081"/>
    </source>
</evidence>
<dbReference type="PANTHER" id="PTHR12542">
    <property type="entry name" value="EXOCYST COMPLEX PROTEIN EXO70"/>
    <property type="match status" value="1"/>
</dbReference>
<name>A0A843XVA1_COLES</name>
<evidence type="ECO:0000313" key="6">
    <source>
        <dbReference type="EMBL" id="MQM23063.1"/>
    </source>
</evidence>
<keyword evidence="7" id="KW-1185">Reference proteome</keyword>
<keyword evidence="3" id="KW-0653">Protein transport</keyword>
<evidence type="ECO:0000256" key="4">
    <source>
        <dbReference type="SAM" id="MobiDB-lite"/>
    </source>
</evidence>
<dbReference type="OrthoDB" id="1922221at2759"/>
<comment type="caution">
    <text evidence="6">The sequence shown here is derived from an EMBL/GenBank/DDBJ whole genome shotgun (WGS) entry which is preliminary data.</text>
</comment>
<dbReference type="AlphaFoldDB" id="A0A843XVA1"/>